<dbReference type="Proteomes" id="UP000031861">
    <property type="component" value="Chromosome"/>
</dbReference>
<evidence type="ECO:0000313" key="3">
    <source>
        <dbReference type="Proteomes" id="UP000031861"/>
    </source>
</evidence>
<reference evidence="2 3" key="1">
    <citation type="journal article" date="2015" name="Genome Announc.">
        <title>Complete genome sequences for 35 biothreat assay-relevant bacillus species.</title>
        <authorList>
            <person name="Johnson S.L."/>
            <person name="Daligault H.E."/>
            <person name="Davenport K.W."/>
            <person name="Jaissle J."/>
            <person name="Frey K.G."/>
            <person name="Ladner J.T."/>
            <person name="Broomall S.M."/>
            <person name="Bishop-Lilly K.A."/>
            <person name="Bruce D.C."/>
            <person name="Gibbons H.S."/>
            <person name="Coyne S.R."/>
            <person name="Lo C.C."/>
            <person name="Meincke L."/>
            <person name="Munk A.C."/>
            <person name="Koroleva G.I."/>
            <person name="Rosenzweig C.N."/>
            <person name="Palacios G.F."/>
            <person name="Redden C.L."/>
            <person name="Minogue T.D."/>
            <person name="Chain P.S."/>
        </authorList>
    </citation>
    <scope>NUCLEOTIDE SEQUENCE [LARGE SCALE GENOMIC DNA]</scope>
    <source>
        <strain evidence="2 3">03BB108</strain>
    </source>
</reference>
<gene>
    <name evidence="2" type="ORF">AK40_3049</name>
</gene>
<dbReference type="GO" id="GO:0006139">
    <property type="term" value="P:nucleobase-containing compound metabolic process"/>
    <property type="evidence" value="ECO:0007669"/>
    <property type="project" value="InterPro"/>
</dbReference>
<dbReference type="Pfam" id="PF13307">
    <property type="entry name" value="Helicase_C_2"/>
    <property type="match status" value="1"/>
</dbReference>
<dbReference type="GO" id="GO:0016818">
    <property type="term" value="F:hydrolase activity, acting on acid anhydrides, in phosphorus-containing anhydrides"/>
    <property type="evidence" value="ECO:0007669"/>
    <property type="project" value="InterPro"/>
</dbReference>
<accession>A0AAN0SW43</accession>
<dbReference type="InterPro" id="IPR006935">
    <property type="entry name" value="Helicase/UvrB_N"/>
</dbReference>
<dbReference type="InterPro" id="IPR014001">
    <property type="entry name" value="Helicase_ATP-bd"/>
</dbReference>
<dbReference type="PROSITE" id="PS51192">
    <property type="entry name" value="HELICASE_ATP_BIND_1"/>
    <property type="match status" value="1"/>
</dbReference>
<dbReference type="Pfam" id="PF04851">
    <property type="entry name" value="ResIII"/>
    <property type="match status" value="1"/>
</dbReference>
<dbReference type="SMART" id="SM00491">
    <property type="entry name" value="HELICc2"/>
    <property type="match status" value="1"/>
</dbReference>
<evidence type="ECO:0000313" key="2">
    <source>
        <dbReference type="EMBL" id="AJI11031.1"/>
    </source>
</evidence>
<dbReference type="Gene3D" id="3.40.50.300">
    <property type="entry name" value="P-loop containing nucleotide triphosphate hydrolases"/>
    <property type="match status" value="2"/>
</dbReference>
<dbReference type="GO" id="GO:0005524">
    <property type="term" value="F:ATP binding"/>
    <property type="evidence" value="ECO:0007669"/>
    <property type="project" value="InterPro"/>
</dbReference>
<sequence length="839" mass="96668">MVDFKKKLTKKKIEKKIRPNEIYATLDRASDKGPLRPVQEKILHKWFEDFQGNKDVILKLHTGQGKTLTGLLMLQSKLNQDKGPALYLCHNNQLVEQTCQQAESFGINYSTINGDIPDDFIDGKSILITSIQKLFNGETKFGLGAKSLSVSTLLMDDAHACIEVIKNACKIQLKQGSNAYQEIFTLFASELQNQGAGTYSDITRKNYDALTAVPYWVWQDMHQEVSDILSKYNNQKEIRFTWPIIKDMIKNCQCFISGTSLEIIPYVNPLYMFGSYHKADHRIFMSATLTDDSFFIKGLSISPKTIRNPLYLEDEGWSGEKMILIPSLIDSSLTRPEIIKLFAPVNERRKYGAVALVPSFNLTKDWEKYGATIAKKETIVGKIEDLKDKKHSSTLVIANRYDGIDLPDNACRILVFDSRPYFESLYDRYLEECRGNSDVISVRLAQTIEQGLGRAVRGEKDYCAIVITGSELVRAIRSKKSREKFSLQTRTQIEIGLEIAEFAKEEIKDGADPKVSFLQLLQQSINRDEGWKEFYTENMDEMQNEKDVSKMLEILELEKRAEDQYSKGEYSKSVQTVQHLVDKYVTTDEERGWYLQEMARYIYPYSKVESNKYQISAHRKNTFLFKPKEGMEIQKMSTISLKRIENITKWIHSFDKFEELYLELDDILTKLKFGVNSDRFEQAFDELAKVLGFPSQRPDKEWKEGPDNLWKIDDNTYLLVECKNNVDVERNEINKEETGQMNNACAWFEKVNGNVAVKNIMIISTKNVSRAAGFNKPVEIMRESRLKSLNQNVRKFYLEFKGLDLKDLSESRIQKLLGTYKLTSEDILSGVYSEQPKSH</sequence>
<feature type="domain" description="Helicase ATP-binding" evidence="1">
    <location>
        <begin position="47"/>
        <end position="307"/>
    </location>
</feature>
<dbReference type="SUPFAM" id="SSF52540">
    <property type="entry name" value="P-loop containing nucleoside triphosphate hydrolases"/>
    <property type="match status" value="1"/>
</dbReference>
<organism evidence="2 3">
    <name type="scientific">Bacillus cereus 03BB108</name>
    <dbReference type="NCBI Taxonomy" id="451709"/>
    <lineage>
        <taxon>Bacteria</taxon>
        <taxon>Bacillati</taxon>
        <taxon>Bacillota</taxon>
        <taxon>Bacilli</taxon>
        <taxon>Bacillales</taxon>
        <taxon>Bacillaceae</taxon>
        <taxon>Bacillus</taxon>
        <taxon>Bacillus cereus group</taxon>
    </lineage>
</organism>
<dbReference type="InterPro" id="IPR027417">
    <property type="entry name" value="P-loop_NTPase"/>
</dbReference>
<proteinExistence type="predicted"/>
<dbReference type="EMBL" id="CP009641">
    <property type="protein sequence ID" value="AJI11031.1"/>
    <property type="molecule type" value="Genomic_DNA"/>
</dbReference>
<dbReference type="InterPro" id="IPR006555">
    <property type="entry name" value="ATP-dep_Helicase_C"/>
</dbReference>
<name>A0AAN0SW43_BACCE</name>
<evidence type="ECO:0000259" key="1">
    <source>
        <dbReference type="PROSITE" id="PS51192"/>
    </source>
</evidence>
<dbReference type="GO" id="GO:0004386">
    <property type="term" value="F:helicase activity"/>
    <property type="evidence" value="ECO:0007669"/>
    <property type="project" value="InterPro"/>
</dbReference>
<dbReference type="GO" id="GO:0003677">
    <property type="term" value="F:DNA binding"/>
    <property type="evidence" value="ECO:0007669"/>
    <property type="project" value="InterPro"/>
</dbReference>
<dbReference type="SMART" id="SM00487">
    <property type="entry name" value="DEXDc"/>
    <property type="match status" value="1"/>
</dbReference>
<protein>
    <recommendedName>
        <fullName evidence="1">Helicase ATP-binding domain-containing protein</fullName>
    </recommendedName>
</protein>
<dbReference type="AlphaFoldDB" id="A0AAN0SW43"/>
<dbReference type="RefSeq" id="WP_001994722.1">
    <property type="nucleotide sequence ID" value="NZ_CP009641.1"/>
</dbReference>